<dbReference type="AlphaFoldDB" id="A0A6N9NJT8"/>
<evidence type="ECO:0008006" key="3">
    <source>
        <dbReference type="Google" id="ProtNLM"/>
    </source>
</evidence>
<evidence type="ECO:0000313" key="1">
    <source>
        <dbReference type="EMBL" id="NBG66956.1"/>
    </source>
</evidence>
<protein>
    <recommendedName>
        <fullName evidence="3">DUF4177 domain-containing protein</fullName>
    </recommendedName>
</protein>
<dbReference type="RefSeq" id="WP_160633909.1">
    <property type="nucleotide sequence ID" value="NZ_WWNE01000012.1"/>
</dbReference>
<sequence>MPKLTYRIIKKGLFESIEKFEGRINELAAEGWVAVSISSENSNAIVVLMKKEIGN</sequence>
<comment type="caution">
    <text evidence="1">The sequence shown here is derived from an EMBL/GenBank/DDBJ whole genome shotgun (WGS) entry which is preliminary data.</text>
</comment>
<dbReference type="EMBL" id="WWNE01000012">
    <property type="protein sequence ID" value="NBG66956.1"/>
    <property type="molecule type" value="Genomic_DNA"/>
</dbReference>
<gene>
    <name evidence="1" type="ORF">GQN54_12580</name>
</gene>
<keyword evidence="2" id="KW-1185">Reference proteome</keyword>
<reference evidence="1 2" key="1">
    <citation type="submission" date="2019-12" db="EMBL/GenBank/DDBJ databases">
        <authorList>
            <person name="Zhao J."/>
        </authorList>
    </citation>
    <scope>NUCLEOTIDE SEQUENCE [LARGE SCALE GENOMIC DNA]</scope>
    <source>
        <strain evidence="1 2">S-15</strain>
    </source>
</reference>
<proteinExistence type="predicted"/>
<name>A0A6N9NJT8_9FLAO</name>
<organism evidence="1 2">
    <name type="scientific">Acidiluteibacter ferrifornacis</name>
    <dbReference type="NCBI Taxonomy" id="2692424"/>
    <lineage>
        <taxon>Bacteria</taxon>
        <taxon>Pseudomonadati</taxon>
        <taxon>Bacteroidota</taxon>
        <taxon>Flavobacteriia</taxon>
        <taxon>Flavobacteriales</taxon>
        <taxon>Cryomorphaceae</taxon>
        <taxon>Acidiluteibacter</taxon>
    </lineage>
</organism>
<accession>A0A6N9NJT8</accession>
<evidence type="ECO:0000313" key="2">
    <source>
        <dbReference type="Proteomes" id="UP000470771"/>
    </source>
</evidence>
<dbReference type="Proteomes" id="UP000470771">
    <property type="component" value="Unassembled WGS sequence"/>
</dbReference>